<dbReference type="InterPro" id="IPR017452">
    <property type="entry name" value="GPCR_Rhodpsn_7TM"/>
</dbReference>
<keyword evidence="2" id="KW-1003">Cell membrane</keyword>
<dbReference type="OrthoDB" id="5967898at2759"/>
<feature type="compositionally biased region" description="Polar residues" evidence="7">
    <location>
        <begin position="270"/>
        <end position="284"/>
    </location>
</feature>
<reference evidence="10" key="1">
    <citation type="journal article" date="2020" name="Nat. Ecol. Evol.">
        <title>Deeply conserved synteny resolves early events in vertebrate evolution.</title>
        <authorList>
            <person name="Simakov O."/>
            <person name="Marletaz F."/>
            <person name="Yue J.X."/>
            <person name="O'Connell B."/>
            <person name="Jenkins J."/>
            <person name="Brandt A."/>
            <person name="Calef R."/>
            <person name="Tung C.H."/>
            <person name="Huang T.K."/>
            <person name="Schmutz J."/>
            <person name="Satoh N."/>
            <person name="Yu J.K."/>
            <person name="Putnam N.H."/>
            <person name="Green R.E."/>
            <person name="Rokhsar D.S."/>
        </authorList>
    </citation>
    <scope>NUCLEOTIDE SEQUENCE [LARGE SCALE GENOMIC DNA]</scope>
    <source>
        <strain evidence="10">S238N-H82</strain>
    </source>
</reference>
<comment type="similarity">
    <text evidence="6">Belongs to the G-protein coupled receptor 1 family.</text>
</comment>
<organism evidence="10 11">
    <name type="scientific">Branchiostoma floridae</name>
    <name type="common">Florida lancelet</name>
    <name type="synonym">Amphioxus</name>
    <dbReference type="NCBI Taxonomy" id="7739"/>
    <lineage>
        <taxon>Eukaryota</taxon>
        <taxon>Metazoa</taxon>
        <taxon>Chordata</taxon>
        <taxon>Cephalochordata</taxon>
        <taxon>Leptocardii</taxon>
        <taxon>Amphioxiformes</taxon>
        <taxon>Branchiostomatidae</taxon>
        <taxon>Branchiostoma</taxon>
    </lineage>
</organism>
<dbReference type="GO" id="GO:0005886">
    <property type="term" value="C:plasma membrane"/>
    <property type="evidence" value="ECO:0000318"/>
    <property type="project" value="GO_Central"/>
</dbReference>
<dbReference type="KEGG" id="bfo:118425970"/>
<evidence type="ECO:0000256" key="5">
    <source>
        <dbReference type="ARBA" id="ARBA00023136"/>
    </source>
</evidence>
<keyword evidence="6" id="KW-0675">Receptor</keyword>
<dbReference type="GO" id="GO:0004930">
    <property type="term" value="F:G protein-coupled receptor activity"/>
    <property type="evidence" value="ECO:0000318"/>
    <property type="project" value="GO_Central"/>
</dbReference>
<keyword evidence="10" id="KW-1185">Reference proteome</keyword>
<feature type="transmembrane region" description="Helical" evidence="8">
    <location>
        <begin position="212"/>
        <end position="239"/>
    </location>
</feature>
<dbReference type="PRINTS" id="PR00237">
    <property type="entry name" value="GPCRRHODOPSN"/>
</dbReference>
<feature type="transmembrane region" description="Helical" evidence="8">
    <location>
        <begin position="312"/>
        <end position="330"/>
    </location>
</feature>
<feature type="domain" description="G-protein coupled receptors family 1 profile" evidence="9">
    <location>
        <begin position="68"/>
        <end position="369"/>
    </location>
</feature>
<keyword evidence="6" id="KW-0297">G-protein coupled receptor</keyword>
<evidence type="ECO:0000259" key="9">
    <source>
        <dbReference type="PROSITE" id="PS50262"/>
    </source>
</evidence>
<evidence type="ECO:0000313" key="10">
    <source>
        <dbReference type="Proteomes" id="UP000001554"/>
    </source>
</evidence>
<evidence type="ECO:0000256" key="7">
    <source>
        <dbReference type="SAM" id="MobiDB-lite"/>
    </source>
</evidence>
<evidence type="ECO:0000313" key="11">
    <source>
        <dbReference type="RefSeq" id="XP_035691048.1"/>
    </source>
</evidence>
<dbReference type="PANTHER" id="PTHR22750">
    <property type="entry name" value="G-PROTEIN COUPLED RECEPTOR"/>
    <property type="match status" value="1"/>
</dbReference>
<protein>
    <submittedName>
        <fullName evidence="11">5-hydroxytryptamine receptor 1F-like</fullName>
    </submittedName>
</protein>
<accession>A0A9J7LYE4</accession>
<dbReference type="Pfam" id="PF00001">
    <property type="entry name" value="7tm_1"/>
    <property type="match status" value="1"/>
</dbReference>
<evidence type="ECO:0000256" key="8">
    <source>
        <dbReference type="SAM" id="Phobius"/>
    </source>
</evidence>
<dbReference type="RefSeq" id="XP_035691048.1">
    <property type="nucleotide sequence ID" value="XM_035835155.1"/>
</dbReference>
<feature type="transmembrane region" description="Helical" evidence="8">
    <location>
        <begin position="56"/>
        <end position="77"/>
    </location>
</feature>
<proteinExistence type="inferred from homology"/>
<gene>
    <name evidence="11" type="primary">LOC118425970</name>
</gene>
<dbReference type="InterPro" id="IPR000276">
    <property type="entry name" value="GPCR_Rhodpsn"/>
</dbReference>
<dbReference type="GO" id="GO:0007189">
    <property type="term" value="P:adenylate cyclase-activating G protein-coupled receptor signaling pathway"/>
    <property type="evidence" value="ECO:0000318"/>
    <property type="project" value="GO_Central"/>
</dbReference>
<sequence>MANNSSAAMPGPSELHHADPFECYAWHVLLQNMSYDEAVNACSWYEEAPFSKVVTVLYILVGVTIVVCNILVLWGIVAKQELHQPMYFYVANLAITDLLGGAMILWHVHYNVDHHMYKPGPYNVLQVRSVTMFSQFMSASALNLLTMDRFVAVKYPILYYNQVTHARRNAGVAIVFSWVVLALVVFPTLMGWNCLEEPYLRHGHCIGLLPLGYIISNASLMLLLISILLSVNIVVYKAVKQRQAIKQRKQRELLQPSIAEDQQRKRKQELNQAANMDSDTSNNKLAPRAEKQQSAIQTNKGFQSSIIQKTRAVMIFSIVAVVFWLLGLIVMSVKWILQKTYPEKDLHRQVIHWAVLFFCLNSVVNPIAGIVRLTDLREAIRQQLGRLLPGFCKLCYCMFQQKSAQENQQCEQNDTDKQEKQMVETEMHANITSGLDMHGHNTRVLETNV</sequence>
<evidence type="ECO:0000256" key="3">
    <source>
        <dbReference type="ARBA" id="ARBA00022692"/>
    </source>
</evidence>
<dbReference type="PROSITE" id="PS50262">
    <property type="entry name" value="G_PROTEIN_RECEP_F1_2"/>
    <property type="match status" value="1"/>
</dbReference>
<evidence type="ECO:0000256" key="4">
    <source>
        <dbReference type="ARBA" id="ARBA00022989"/>
    </source>
</evidence>
<dbReference type="Gene3D" id="1.20.1070.10">
    <property type="entry name" value="Rhodopsin 7-helix transmembrane proteins"/>
    <property type="match status" value="1"/>
</dbReference>
<feature type="transmembrane region" description="Helical" evidence="8">
    <location>
        <begin position="350"/>
        <end position="371"/>
    </location>
</feature>
<dbReference type="Proteomes" id="UP000001554">
    <property type="component" value="Chromosome 11"/>
</dbReference>
<dbReference type="PROSITE" id="PS00237">
    <property type="entry name" value="G_PROTEIN_RECEP_F1_1"/>
    <property type="match status" value="1"/>
</dbReference>
<feature type="region of interest" description="Disordered" evidence="7">
    <location>
        <begin position="256"/>
        <end position="296"/>
    </location>
</feature>
<name>A0A9J7LYE4_BRAFL</name>
<reference evidence="11" key="2">
    <citation type="submission" date="2025-08" db="UniProtKB">
        <authorList>
            <consortium name="RefSeq"/>
        </authorList>
    </citation>
    <scope>IDENTIFICATION</scope>
    <source>
        <strain evidence="11">S238N-H82</strain>
        <tissue evidence="11">Testes</tissue>
    </source>
</reference>
<keyword evidence="3 6" id="KW-0812">Transmembrane</keyword>
<feature type="transmembrane region" description="Helical" evidence="8">
    <location>
        <begin position="172"/>
        <end position="192"/>
    </location>
</feature>
<evidence type="ECO:0000256" key="2">
    <source>
        <dbReference type="ARBA" id="ARBA00022475"/>
    </source>
</evidence>
<dbReference type="OMA" id="ETEMHAN"/>
<feature type="transmembrane region" description="Helical" evidence="8">
    <location>
        <begin position="130"/>
        <end position="151"/>
    </location>
</feature>
<dbReference type="GeneID" id="118425970"/>
<dbReference type="AlphaFoldDB" id="A0A9J7LYE4"/>
<keyword evidence="5 8" id="KW-0472">Membrane</keyword>
<evidence type="ECO:0000256" key="1">
    <source>
        <dbReference type="ARBA" id="ARBA00004651"/>
    </source>
</evidence>
<evidence type="ECO:0000256" key="6">
    <source>
        <dbReference type="RuleBase" id="RU000688"/>
    </source>
</evidence>
<dbReference type="GO" id="GO:0005737">
    <property type="term" value="C:cytoplasm"/>
    <property type="evidence" value="ECO:0000318"/>
    <property type="project" value="GO_Central"/>
</dbReference>
<keyword evidence="4 8" id="KW-1133">Transmembrane helix</keyword>
<dbReference type="SUPFAM" id="SSF81321">
    <property type="entry name" value="Family A G protein-coupled receptor-like"/>
    <property type="match status" value="1"/>
</dbReference>
<keyword evidence="6" id="KW-0807">Transducer</keyword>
<feature type="transmembrane region" description="Helical" evidence="8">
    <location>
        <begin position="89"/>
        <end position="110"/>
    </location>
</feature>
<comment type="subcellular location">
    <subcellularLocation>
        <location evidence="1">Cell membrane</location>
        <topology evidence="1">Multi-pass membrane protein</topology>
    </subcellularLocation>
</comment>